<evidence type="ECO:0000256" key="5">
    <source>
        <dbReference type="ARBA" id="ARBA00023180"/>
    </source>
</evidence>
<evidence type="ECO:0000259" key="8">
    <source>
        <dbReference type="PROSITE" id="PS50835"/>
    </source>
</evidence>
<dbReference type="InterPro" id="IPR002165">
    <property type="entry name" value="Plexin_repeat"/>
</dbReference>
<dbReference type="Gene3D" id="2.60.40.10">
    <property type="entry name" value="Immunoglobulins"/>
    <property type="match status" value="1"/>
</dbReference>
<dbReference type="GO" id="GO:0043931">
    <property type="term" value="P:ossification involved in bone maturation"/>
    <property type="evidence" value="ECO:0007669"/>
    <property type="project" value="TreeGrafter"/>
</dbReference>
<keyword evidence="3" id="KW-0472">Membrane</keyword>
<dbReference type="GO" id="GO:0005886">
    <property type="term" value="C:plasma membrane"/>
    <property type="evidence" value="ECO:0007669"/>
    <property type="project" value="TreeGrafter"/>
</dbReference>
<name>A0A3B3Q7K2_9TELE</name>
<dbReference type="InterPro" id="IPR015943">
    <property type="entry name" value="WD40/YVTN_repeat-like_dom_sf"/>
</dbReference>
<evidence type="ECO:0000313" key="11">
    <source>
        <dbReference type="Proteomes" id="UP000261540"/>
    </source>
</evidence>
<protein>
    <submittedName>
        <fullName evidence="10">Semaphorin-7A-like</fullName>
    </submittedName>
</protein>
<dbReference type="InterPro" id="IPR013783">
    <property type="entry name" value="Ig-like_fold"/>
</dbReference>
<dbReference type="Proteomes" id="UP000261540">
    <property type="component" value="Unplaced"/>
</dbReference>
<comment type="similarity">
    <text evidence="2">Belongs to the semaphorin family.</text>
</comment>
<dbReference type="InterPro" id="IPR036179">
    <property type="entry name" value="Ig-like_dom_sf"/>
</dbReference>
<dbReference type="PROSITE" id="PS50835">
    <property type="entry name" value="IG_LIKE"/>
    <property type="match status" value="1"/>
</dbReference>
<feature type="domain" description="Ig-like" evidence="8">
    <location>
        <begin position="508"/>
        <end position="579"/>
    </location>
</feature>
<proteinExistence type="inferred from homology"/>
<keyword evidence="7" id="KW-0732">Signal</keyword>
<accession>A0A3B3Q7K2</accession>
<dbReference type="OrthoDB" id="9988752at2759"/>
<dbReference type="Ensembl" id="ENSPKIT00000025295.1">
    <property type="protein sequence ID" value="ENSPKIP00000001376.1"/>
    <property type="gene ID" value="ENSPKIG00000019694.1"/>
</dbReference>
<dbReference type="PANTHER" id="PTHR11036:SF144">
    <property type="entry name" value="SEMAPHORIN-7A-LIKE"/>
    <property type="match status" value="1"/>
</dbReference>
<dbReference type="SUPFAM" id="SSF103575">
    <property type="entry name" value="Plexin repeat"/>
    <property type="match status" value="1"/>
</dbReference>
<dbReference type="GO" id="GO:0071526">
    <property type="term" value="P:semaphorin-plexin signaling pathway"/>
    <property type="evidence" value="ECO:0007669"/>
    <property type="project" value="TreeGrafter"/>
</dbReference>
<keyword evidence="11" id="KW-1185">Reference proteome</keyword>
<dbReference type="GO" id="GO:0030215">
    <property type="term" value="F:semaphorin receptor binding"/>
    <property type="evidence" value="ECO:0007669"/>
    <property type="project" value="InterPro"/>
</dbReference>
<evidence type="ECO:0000256" key="1">
    <source>
        <dbReference type="ARBA" id="ARBA00004370"/>
    </source>
</evidence>
<evidence type="ECO:0000259" key="9">
    <source>
        <dbReference type="PROSITE" id="PS51004"/>
    </source>
</evidence>
<dbReference type="InterPro" id="IPR001627">
    <property type="entry name" value="Semap_dom"/>
</dbReference>
<sequence>MEIKKKTCFVLFYMCCFLACVAKGLDKPRITLNAEDNIFRNYSLGGNHSRVELLQGPSDTTLYVGGDGKLFLIDFQKRNHSEIPLTYNVTLMHRYPNTQYLYVCGTHGEPVCCNVSMKLTNSSEPLPAQGIAPFGVDEQAPSLFIEDELYTTASYEKSGSKIGIRRWSDGSMGSIWSNQENTQDLRYVALAWSGPKENKLQDKVYAFMWEKNPDPSREAELWVPLVTQICKVDRGGPKSCLQKSWTSHLRARLSCGIPDRKLYFSKLVDVTILYAERWNEGRAYALFSNGWNMSAVCIYTLGDIDRVFTTSSFREHPGQVPQPRPGMCVSDSTKLPRDVLKMMMGPLEMQEWVKPVGDRPLIISRHQYTRIEVDSVMAVDGTQYSVLFLSLEDGRIHKVLEVMGQFFIIAELNVFQRKTVIQNMLLQNSTKKLYVSNGVEVLEVDLHACKKYGTQCVDCVQARDPYCGWDAISQTCTAASSGTIQDVQHGDFRRCEDLPVSSALHSLPFVTEVPLQAAHFLNCPMRSGHAEYNWYYNDDSQGCVSTDKGCLLLIETMGPDHDGKYECKASEGGYERTVALAQLQTAGRAAGLPPPLAGAVCLLSCFTFFL</sequence>
<reference evidence="10" key="1">
    <citation type="submission" date="2025-08" db="UniProtKB">
        <authorList>
            <consortium name="Ensembl"/>
        </authorList>
    </citation>
    <scope>IDENTIFICATION</scope>
</reference>
<dbReference type="PROSITE" id="PS51004">
    <property type="entry name" value="SEMA"/>
    <property type="match status" value="1"/>
</dbReference>
<dbReference type="Gene3D" id="3.30.1680.10">
    <property type="entry name" value="ligand-binding face of the semaphorins, domain 2"/>
    <property type="match status" value="1"/>
</dbReference>
<dbReference type="InterPro" id="IPR027231">
    <property type="entry name" value="Semaphorin"/>
</dbReference>
<evidence type="ECO:0000256" key="2">
    <source>
        <dbReference type="ARBA" id="ARBA00009492"/>
    </source>
</evidence>
<dbReference type="GO" id="GO:0000122">
    <property type="term" value="P:negative regulation of transcription by RNA polymerase II"/>
    <property type="evidence" value="ECO:0007669"/>
    <property type="project" value="TreeGrafter"/>
</dbReference>
<dbReference type="GeneTree" id="ENSGT00940000158358"/>
<dbReference type="RefSeq" id="XP_023675364.1">
    <property type="nucleotide sequence ID" value="XM_023819596.2"/>
</dbReference>
<dbReference type="KEGG" id="pki:111847960"/>
<dbReference type="STRING" id="1676925.ENSPKIP00000001376"/>
<dbReference type="GO" id="GO:0007411">
    <property type="term" value="P:axon guidance"/>
    <property type="evidence" value="ECO:0007669"/>
    <property type="project" value="TreeGrafter"/>
</dbReference>
<feature type="domain" description="Sema" evidence="9">
    <location>
        <begin position="1"/>
        <end position="446"/>
    </location>
</feature>
<evidence type="ECO:0000256" key="3">
    <source>
        <dbReference type="ARBA" id="ARBA00023136"/>
    </source>
</evidence>
<dbReference type="Pfam" id="PF01437">
    <property type="entry name" value="PSI"/>
    <property type="match status" value="1"/>
</dbReference>
<dbReference type="SUPFAM" id="SSF48726">
    <property type="entry name" value="Immunoglobulin"/>
    <property type="match status" value="1"/>
</dbReference>
<dbReference type="InterPro" id="IPR016201">
    <property type="entry name" value="PSI"/>
</dbReference>
<dbReference type="InterPro" id="IPR007110">
    <property type="entry name" value="Ig-like_dom"/>
</dbReference>
<dbReference type="Gene3D" id="2.130.10.10">
    <property type="entry name" value="YVTN repeat-like/Quinoprotein amine dehydrogenase"/>
    <property type="match status" value="1"/>
</dbReference>
<dbReference type="GO" id="GO:0005615">
    <property type="term" value="C:extracellular space"/>
    <property type="evidence" value="ECO:0007669"/>
    <property type="project" value="TreeGrafter"/>
</dbReference>
<evidence type="ECO:0000256" key="6">
    <source>
        <dbReference type="PROSITE-ProRule" id="PRU00352"/>
    </source>
</evidence>
<evidence type="ECO:0000313" key="10">
    <source>
        <dbReference type="Ensembl" id="ENSPKIP00000001376.1"/>
    </source>
</evidence>
<reference evidence="10" key="2">
    <citation type="submission" date="2025-09" db="UniProtKB">
        <authorList>
            <consortium name="Ensembl"/>
        </authorList>
    </citation>
    <scope>IDENTIFICATION</scope>
</reference>
<comment type="subcellular location">
    <subcellularLocation>
        <location evidence="1">Membrane</location>
    </subcellularLocation>
</comment>
<dbReference type="Pfam" id="PF01403">
    <property type="entry name" value="Sema"/>
    <property type="match status" value="1"/>
</dbReference>
<dbReference type="GO" id="GO:0045499">
    <property type="term" value="F:chemorepellent activity"/>
    <property type="evidence" value="ECO:0007669"/>
    <property type="project" value="TreeGrafter"/>
</dbReference>
<dbReference type="GO" id="GO:0001755">
    <property type="term" value="P:neural crest cell migration"/>
    <property type="evidence" value="ECO:0007669"/>
    <property type="project" value="TreeGrafter"/>
</dbReference>
<dbReference type="PANTHER" id="PTHR11036">
    <property type="entry name" value="SEMAPHORIN"/>
    <property type="match status" value="1"/>
</dbReference>
<evidence type="ECO:0000256" key="4">
    <source>
        <dbReference type="ARBA" id="ARBA00023157"/>
    </source>
</evidence>
<dbReference type="SUPFAM" id="SSF101912">
    <property type="entry name" value="Sema domain"/>
    <property type="match status" value="1"/>
</dbReference>
<keyword evidence="4" id="KW-1015">Disulfide bond</keyword>
<dbReference type="GeneID" id="111847960"/>
<keyword evidence="5" id="KW-0325">Glycoprotein</keyword>
<feature type="signal peptide" evidence="7">
    <location>
        <begin position="1"/>
        <end position="22"/>
    </location>
</feature>
<evidence type="ECO:0000256" key="7">
    <source>
        <dbReference type="SAM" id="SignalP"/>
    </source>
</evidence>
<dbReference type="AlphaFoldDB" id="A0A3B3Q7K2"/>
<dbReference type="GO" id="GO:0030335">
    <property type="term" value="P:positive regulation of cell migration"/>
    <property type="evidence" value="ECO:0007669"/>
    <property type="project" value="TreeGrafter"/>
</dbReference>
<organism evidence="10 11">
    <name type="scientific">Paramormyrops kingsleyae</name>
    <dbReference type="NCBI Taxonomy" id="1676925"/>
    <lineage>
        <taxon>Eukaryota</taxon>
        <taxon>Metazoa</taxon>
        <taxon>Chordata</taxon>
        <taxon>Craniata</taxon>
        <taxon>Vertebrata</taxon>
        <taxon>Euteleostomi</taxon>
        <taxon>Actinopterygii</taxon>
        <taxon>Neopterygii</taxon>
        <taxon>Teleostei</taxon>
        <taxon>Osteoglossocephala</taxon>
        <taxon>Osteoglossomorpha</taxon>
        <taxon>Osteoglossiformes</taxon>
        <taxon>Mormyridae</taxon>
        <taxon>Paramormyrops</taxon>
    </lineage>
</organism>
<dbReference type="InterPro" id="IPR036352">
    <property type="entry name" value="Semap_dom_sf"/>
</dbReference>
<dbReference type="SMART" id="SM00423">
    <property type="entry name" value="PSI"/>
    <property type="match status" value="1"/>
</dbReference>
<comment type="caution">
    <text evidence="6">Lacks conserved residue(s) required for the propagation of feature annotation.</text>
</comment>
<feature type="chain" id="PRO_5017362202" evidence="7">
    <location>
        <begin position="23"/>
        <end position="610"/>
    </location>
</feature>
<dbReference type="SMART" id="SM00630">
    <property type="entry name" value="Sema"/>
    <property type="match status" value="1"/>
</dbReference>